<feature type="transmembrane region" description="Helical" evidence="4">
    <location>
        <begin position="132"/>
        <end position="159"/>
    </location>
</feature>
<dbReference type="RefSeq" id="WP_380696167.1">
    <property type="nucleotide sequence ID" value="NZ_JBHRYR010000003.1"/>
</dbReference>
<dbReference type="PROSITE" id="PS01124">
    <property type="entry name" value="HTH_ARAC_FAMILY_2"/>
    <property type="match status" value="1"/>
</dbReference>
<keyword evidence="4" id="KW-0812">Transmembrane</keyword>
<evidence type="ECO:0000256" key="1">
    <source>
        <dbReference type="ARBA" id="ARBA00023015"/>
    </source>
</evidence>
<dbReference type="PANTHER" id="PTHR43280">
    <property type="entry name" value="ARAC-FAMILY TRANSCRIPTIONAL REGULATOR"/>
    <property type="match status" value="1"/>
</dbReference>
<evidence type="ECO:0000259" key="5">
    <source>
        <dbReference type="PROSITE" id="PS01124"/>
    </source>
</evidence>
<keyword evidence="4" id="KW-1133">Transmembrane helix</keyword>
<evidence type="ECO:0000256" key="4">
    <source>
        <dbReference type="SAM" id="Phobius"/>
    </source>
</evidence>
<comment type="caution">
    <text evidence="6">The sequence shown here is derived from an EMBL/GenBank/DDBJ whole genome shotgun (WGS) entry which is preliminary data.</text>
</comment>
<evidence type="ECO:0000256" key="3">
    <source>
        <dbReference type="ARBA" id="ARBA00023163"/>
    </source>
</evidence>
<protein>
    <submittedName>
        <fullName evidence="6">Helix-turn-helix transcriptional regulator</fullName>
    </submittedName>
</protein>
<keyword evidence="3" id="KW-0804">Transcription</keyword>
<evidence type="ECO:0000313" key="6">
    <source>
        <dbReference type="EMBL" id="MFC3853219.1"/>
    </source>
</evidence>
<feature type="transmembrane region" description="Helical" evidence="4">
    <location>
        <begin position="94"/>
        <end position="112"/>
    </location>
</feature>
<dbReference type="InterPro" id="IPR018060">
    <property type="entry name" value="HTH_AraC"/>
</dbReference>
<dbReference type="PANTHER" id="PTHR43280:SF29">
    <property type="entry name" value="ARAC-FAMILY TRANSCRIPTIONAL REGULATOR"/>
    <property type="match status" value="1"/>
</dbReference>
<feature type="transmembrane region" description="Helical" evidence="4">
    <location>
        <begin position="215"/>
        <end position="233"/>
    </location>
</feature>
<feature type="domain" description="HTH araC/xylS-type" evidence="5">
    <location>
        <begin position="271"/>
        <end position="376"/>
    </location>
</feature>
<sequence>MFIGGIGVGIGLLFLSLLYLNPADHKPRKLVVGIILILCWLVSGTLMLDTGGLSARLYIASIPVLFFLLLPLIYWYQQSLTAFGAKPKLEKRTIHWIPVGLGGLLSLSIGLMPSDDFNNMFFNDPEQLSAWVVVNSAGFALLLAGWTILSFFYLGRIVINTKAYHQRLNTEFADHEGKRLDWLIGFTGLLVVTWVYALIVLGASPVTSMPLVSETVFSVMVLLLIWLFCLQTLNRRPVFAHIEPEPEQEPEAKSVPGQKYVNSSMDNERLKRIADKVERKVMGEKFYLNPDIDASSLASELGTSVHYLSQVLSQEMQTTFYGYINDARIAAAKEMLKTSQQSVLDVAMSVGYNTRSSFYKAFKQRTGMTPSKYKASVTAIEPIYD</sequence>
<dbReference type="PROSITE" id="PS00041">
    <property type="entry name" value="HTH_ARAC_FAMILY_1"/>
    <property type="match status" value="1"/>
</dbReference>
<dbReference type="EMBL" id="JBHRYR010000003">
    <property type="protein sequence ID" value="MFC3853219.1"/>
    <property type="molecule type" value="Genomic_DNA"/>
</dbReference>
<dbReference type="SUPFAM" id="SSF46689">
    <property type="entry name" value="Homeodomain-like"/>
    <property type="match status" value="1"/>
</dbReference>
<name>A0ABV7ZYV2_9GAMM</name>
<organism evidence="6 7">
    <name type="scientific">Saccharospirillum mangrovi</name>
    <dbReference type="NCBI Taxonomy" id="2161747"/>
    <lineage>
        <taxon>Bacteria</taxon>
        <taxon>Pseudomonadati</taxon>
        <taxon>Pseudomonadota</taxon>
        <taxon>Gammaproteobacteria</taxon>
        <taxon>Oceanospirillales</taxon>
        <taxon>Saccharospirillaceae</taxon>
        <taxon>Saccharospirillum</taxon>
    </lineage>
</organism>
<evidence type="ECO:0000256" key="2">
    <source>
        <dbReference type="ARBA" id="ARBA00023125"/>
    </source>
</evidence>
<keyword evidence="4" id="KW-0472">Membrane</keyword>
<feature type="transmembrane region" description="Helical" evidence="4">
    <location>
        <begin position="54"/>
        <end position="74"/>
    </location>
</feature>
<dbReference type="InterPro" id="IPR009057">
    <property type="entry name" value="Homeodomain-like_sf"/>
</dbReference>
<dbReference type="Pfam" id="PF12833">
    <property type="entry name" value="HTH_18"/>
    <property type="match status" value="1"/>
</dbReference>
<keyword evidence="7" id="KW-1185">Reference proteome</keyword>
<dbReference type="SMART" id="SM00342">
    <property type="entry name" value="HTH_ARAC"/>
    <property type="match status" value="1"/>
</dbReference>
<accession>A0ABV7ZYV2</accession>
<dbReference type="Gene3D" id="1.10.10.60">
    <property type="entry name" value="Homeodomain-like"/>
    <property type="match status" value="2"/>
</dbReference>
<evidence type="ECO:0000313" key="7">
    <source>
        <dbReference type="Proteomes" id="UP001595617"/>
    </source>
</evidence>
<reference evidence="7" key="1">
    <citation type="journal article" date="2019" name="Int. J. Syst. Evol. Microbiol.">
        <title>The Global Catalogue of Microorganisms (GCM) 10K type strain sequencing project: providing services to taxonomists for standard genome sequencing and annotation.</title>
        <authorList>
            <consortium name="The Broad Institute Genomics Platform"/>
            <consortium name="The Broad Institute Genome Sequencing Center for Infectious Disease"/>
            <person name="Wu L."/>
            <person name="Ma J."/>
        </authorList>
    </citation>
    <scope>NUCLEOTIDE SEQUENCE [LARGE SCALE GENOMIC DNA]</scope>
    <source>
        <strain evidence="7">IBRC 10765</strain>
    </source>
</reference>
<dbReference type="InterPro" id="IPR018062">
    <property type="entry name" value="HTH_AraC-typ_CS"/>
</dbReference>
<keyword evidence="2" id="KW-0238">DNA-binding</keyword>
<dbReference type="InterPro" id="IPR020449">
    <property type="entry name" value="Tscrpt_reg_AraC-type_HTH"/>
</dbReference>
<dbReference type="PRINTS" id="PR00032">
    <property type="entry name" value="HTHARAC"/>
</dbReference>
<feature type="transmembrane region" description="Helical" evidence="4">
    <location>
        <begin position="30"/>
        <end position="48"/>
    </location>
</feature>
<feature type="transmembrane region" description="Helical" evidence="4">
    <location>
        <begin position="6"/>
        <end position="23"/>
    </location>
</feature>
<gene>
    <name evidence="6" type="ORF">ACFOOG_10290</name>
</gene>
<keyword evidence="1" id="KW-0805">Transcription regulation</keyword>
<dbReference type="Proteomes" id="UP001595617">
    <property type="component" value="Unassembled WGS sequence"/>
</dbReference>
<feature type="transmembrane region" description="Helical" evidence="4">
    <location>
        <begin position="180"/>
        <end position="203"/>
    </location>
</feature>
<proteinExistence type="predicted"/>